<dbReference type="PROSITE" id="PS00698">
    <property type="entry name" value="GH9_3"/>
    <property type="match status" value="1"/>
</dbReference>
<reference evidence="10 11" key="1">
    <citation type="submission" date="2023-09" db="EMBL/GenBank/DDBJ databases">
        <authorList>
            <person name="Rey-Velasco X."/>
        </authorList>
    </citation>
    <scope>NUCLEOTIDE SEQUENCE [LARGE SCALE GENOMIC DNA]</scope>
    <source>
        <strain evidence="10 11">W311</strain>
    </source>
</reference>
<keyword evidence="7" id="KW-0136">Cellulose degradation</keyword>
<evidence type="ECO:0000259" key="8">
    <source>
        <dbReference type="Pfam" id="PF00759"/>
    </source>
</evidence>
<evidence type="ECO:0000256" key="1">
    <source>
        <dbReference type="ARBA" id="ARBA00007072"/>
    </source>
</evidence>
<keyword evidence="7" id="KW-0732">Signal</keyword>
<sequence>MTLFSAVALTLAAASPGAAAAPDVHLNQLGFIPDGPKRIIVADPADRPLAWTVRAKDGSVAARGKSMSGRADAASGDHVHLIALDRVLPVGRYRLEVEGHAPQSFAVTRDPYSPLAGAALNYFYQTRAGIPIEARYAGGAKWARPAGHPHEVVSCFAGTDQRGTDWPGCDYRLDVTGGWYDAGDQGKYVVNGGITLWTLQNLYERARASGEAPPFADGTARLPEAGNGANDLLDEARWEMAFLLSMQIPEGEAATVPTVDQPDAGPLRLRTIDAGGMVHHKVADRQWTPLPTPPARDDQPRALYPVSTAATLNLAATAAQCARIRRKTDPDFADRCLAAARRAFAAALRHPDIYAPESFTGSGSYGDRHLDDEFYWAAAELYATTGEPAYAKVLDRLDAAAASLDAPSWGDVAALGAITLALNGDTASARRAEAAQTRIIAAADRFLADEAQSGYHIPYATLRYPWGSNSTILNRALMLALAADFTGDEKYRAGVIDAMDYILGRNPLDQSYVSGFGTRPMERPHHRFWAHSLDADLPPPPPGVLSGGPNSTSMGDPVAETMRGTCAPMRCWRDDPRAFTMNEVAINWNAPLLWIASYLTPSAGE</sequence>
<organism evidence="10 11">
    <name type="scientific">Stakelama saccharophila</name>
    <dbReference type="NCBI Taxonomy" id="3075605"/>
    <lineage>
        <taxon>Bacteria</taxon>
        <taxon>Pseudomonadati</taxon>
        <taxon>Pseudomonadota</taxon>
        <taxon>Alphaproteobacteria</taxon>
        <taxon>Sphingomonadales</taxon>
        <taxon>Sphingomonadaceae</taxon>
        <taxon>Stakelama</taxon>
    </lineage>
</organism>
<evidence type="ECO:0000256" key="6">
    <source>
        <dbReference type="PROSITE-ProRule" id="PRU10060"/>
    </source>
</evidence>
<feature type="domain" description="Cellulase Ig-like" evidence="9">
    <location>
        <begin position="20"/>
        <end position="99"/>
    </location>
</feature>
<feature type="active site" evidence="6">
    <location>
        <position position="574"/>
    </location>
</feature>
<feature type="signal peptide" evidence="7">
    <location>
        <begin position="1"/>
        <end position="20"/>
    </location>
</feature>
<dbReference type="RefSeq" id="WP_313912745.1">
    <property type="nucleotide sequence ID" value="NZ_CP135076.1"/>
</dbReference>
<evidence type="ECO:0000256" key="5">
    <source>
        <dbReference type="ARBA" id="ARBA00023326"/>
    </source>
</evidence>
<feature type="domain" description="Glycoside hydrolase family 9" evidence="8">
    <location>
        <begin position="112"/>
        <end position="595"/>
    </location>
</feature>
<dbReference type="PANTHER" id="PTHR22298">
    <property type="entry name" value="ENDO-1,4-BETA-GLUCANASE"/>
    <property type="match status" value="1"/>
</dbReference>
<dbReference type="Proteomes" id="UP001302249">
    <property type="component" value="Chromosome"/>
</dbReference>
<evidence type="ECO:0000259" key="9">
    <source>
        <dbReference type="Pfam" id="PF02927"/>
    </source>
</evidence>
<accession>A0ABZ0B4Q8</accession>
<comment type="similarity">
    <text evidence="1 6 7">Belongs to the glycosyl hydrolase 9 (cellulase E) family.</text>
</comment>
<dbReference type="CDD" id="cd02850">
    <property type="entry name" value="E_set_Cellulase_N"/>
    <property type="match status" value="1"/>
</dbReference>
<dbReference type="SUPFAM" id="SSF81296">
    <property type="entry name" value="E set domains"/>
    <property type="match status" value="1"/>
</dbReference>
<keyword evidence="3 6" id="KW-0119">Carbohydrate metabolism</keyword>
<keyword evidence="5 6" id="KW-0624">Polysaccharide degradation</keyword>
<keyword evidence="2 6" id="KW-0378">Hydrolase</keyword>
<dbReference type="Pfam" id="PF00759">
    <property type="entry name" value="Glyco_hydro_9"/>
    <property type="match status" value="1"/>
</dbReference>
<dbReference type="InterPro" id="IPR013783">
    <property type="entry name" value="Ig-like_fold"/>
</dbReference>
<dbReference type="InterPro" id="IPR004197">
    <property type="entry name" value="Cellulase_Ig-like"/>
</dbReference>
<keyword evidence="4 6" id="KW-0326">Glycosidase</keyword>
<dbReference type="InterPro" id="IPR033126">
    <property type="entry name" value="Glyco_hydro_9_Asp/Glu_AS"/>
</dbReference>
<dbReference type="InterPro" id="IPR014756">
    <property type="entry name" value="Ig_E-set"/>
</dbReference>
<dbReference type="InterPro" id="IPR012341">
    <property type="entry name" value="6hp_glycosidase-like_sf"/>
</dbReference>
<comment type="catalytic activity">
    <reaction evidence="7">
        <text>Endohydrolysis of (1-&gt;4)-beta-D-glucosidic linkages in cellulose, lichenin and cereal beta-D-glucans.</text>
        <dbReference type="EC" id="3.2.1.4"/>
    </reaction>
</comment>
<dbReference type="Gene3D" id="1.50.10.10">
    <property type="match status" value="1"/>
</dbReference>
<dbReference type="InterPro" id="IPR001701">
    <property type="entry name" value="Glyco_hydro_9"/>
</dbReference>
<evidence type="ECO:0000313" key="10">
    <source>
        <dbReference type="EMBL" id="WNO52370.1"/>
    </source>
</evidence>
<dbReference type="Pfam" id="PF02927">
    <property type="entry name" value="CelD_N"/>
    <property type="match status" value="1"/>
</dbReference>
<dbReference type="EC" id="3.2.1.4" evidence="7"/>
<evidence type="ECO:0000256" key="2">
    <source>
        <dbReference type="ARBA" id="ARBA00022801"/>
    </source>
</evidence>
<dbReference type="Gene3D" id="2.60.40.10">
    <property type="entry name" value="Immunoglobulins"/>
    <property type="match status" value="1"/>
</dbReference>
<proteinExistence type="inferred from homology"/>
<name>A0ABZ0B4Q8_9SPHN</name>
<dbReference type="InterPro" id="IPR008928">
    <property type="entry name" value="6-hairpin_glycosidase_sf"/>
</dbReference>
<gene>
    <name evidence="10" type="ORF">RPR59_07720</name>
</gene>
<keyword evidence="11" id="KW-1185">Reference proteome</keyword>
<evidence type="ECO:0000256" key="3">
    <source>
        <dbReference type="ARBA" id="ARBA00023277"/>
    </source>
</evidence>
<evidence type="ECO:0000256" key="7">
    <source>
        <dbReference type="RuleBase" id="RU361166"/>
    </source>
</evidence>
<feature type="active site" evidence="6">
    <location>
        <position position="583"/>
    </location>
</feature>
<protein>
    <recommendedName>
        <fullName evidence="7">Endoglucanase</fullName>
        <ecNumber evidence="7">3.2.1.4</ecNumber>
    </recommendedName>
</protein>
<dbReference type="SUPFAM" id="SSF48208">
    <property type="entry name" value="Six-hairpin glycosidases"/>
    <property type="match status" value="1"/>
</dbReference>
<evidence type="ECO:0000256" key="4">
    <source>
        <dbReference type="ARBA" id="ARBA00023295"/>
    </source>
</evidence>
<evidence type="ECO:0000313" key="11">
    <source>
        <dbReference type="Proteomes" id="UP001302249"/>
    </source>
</evidence>
<dbReference type="EMBL" id="CP135076">
    <property type="protein sequence ID" value="WNO52370.1"/>
    <property type="molecule type" value="Genomic_DNA"/>
</dbReference>
<dbReference type="GO" id="GO:0016787">
    <property type="term" value="F:hydrolase activity"/>
    <property type="evidence" value="ECO:0007669"/>
    <property type="project" value="UniProtKB-KW"/>
</dbReference>
<feature type="chain" id="PRO_5044996290" description="Endoglucanase" evidence="7">
    <location>
        <begin position="21"/>
        <end position="605"/>
    </location>
</feature>